<sequence>MQCDSRLSLGVASAGQSVTDFGPAYNGQEGVLGLECAGPSFSLPTNFGECPVSKRRFFSFLPSLRCLTPLLAVSASSVGSASSHSPLTDCAPFAPASDVFFKDKDNKEN</sequence>
<keyword evidence="2" id="KW-1185">Reference proteome</keyword>
<protein>
    <submittedName>
        <fullName evidence="1">Uncharacterized protein</fullName>
    </submittedName>
</protein>
<dbReference type="Proteomes" id="UP000176998">
    <property type="component" value="Unassembled WGS sequence"/>
</dbReference>
<dbReference type="EMBL" id="MJBS01000030">
    <property type="protein sequence ID" value="OHF00166.1"/>
    <property type="molecule type" value="Genomic_DNA"/>
</dbReference>
<gene>
    <name evidence="1" type="ORF">CORC01_04574</name>
</gene>
<dbReference type="AlphaFoldDB" id="A0A1G4BFN6"/>
<reference evidence="1 2" key="1">
    <citation type="submission" date="2016-09" db="EMBL/GenBank/DDBJ databases">
        <authorList>
            <person name="Capua I."/>
            <person name="De Benedictis P."/>
            <person name="Joannis T."/>
            <person name="Lombin L.H."/>
            <person name="Cattoli G."/>
        </authorList>
    </citation>
    <scope>NUCLEOTIDE SEQUENCE [LARGE SCALE GENOMIC DNA]</scope>
    <source>
        <strain evidence="1 2">IMI 309357</strain>
    </source>
</reference>
<dbReference type="RefSeq" id="XP_022477310.1">
    <property type="nucleotide sequence ID" value="XM_022616221.1"/>
</dbReference>
<evidence type="ECO:0000313" key="2">
    <source>
        <dbReference type="Proteomes" id="UP000176998"/>
    </source>
</evidence>
<organism evidence="1 2">
    <name type="scientific">Colletotrichum orchidophilum</name>
    <dbReference type="NCBI Taxonomy" id="1209926"/>
    <lineage>
        <taxon>Eukaryota</taxon>
        <taxon>Fungi</taxon>
        <taxon>Dikarya</taxon>
        <taxon>Ascomycota</taxon>
        <taxon>Pezizomycotina</taxon>
        <taxon>Sordariomycetes</taxon>
        <taxon>Hypocreomycetidae</taxon>
        <taxon>Glomerellales</taxon>
        <taxon>Glomerellaceae</taxon>
        <taxon>Colletotrichum</taxon>
    </lineage>
</organism>
<dbReference type="GeneID" id="34557731"/>
<accession>A0A1G4BFN6</accession>
<name>A0A1G4BFN6_9PEZI</name>
<proteinExistence type="predicted"/>
<dbReference type="OrthoDB" id="10605086at2759"/>
<comment type="caution">
    <text evidence="1">The sequence shown here is derived from an EMBL/GenBank/DDBJ whole genome shotgun (WGS) entry which is preliminary data.</text>
</comment>
<evidence type="ECO:0000313" key="1">
    <source>
        <dbReference type="EMBL" id="OHF00166.1"/>
    </source>
</evidence>